<protein>
    <recommendedName>
        <fullName evidence="2">histidine kinase</fullName>
        <ecNumber evidence="2">2.7.13.3</ecNumber>
    </recommendedName>
</protein>
<evidence type="ECO:0000256" key="5">
    <source>
        <dbReference type="ARBA" id="ARBA00022777"/>
    </source>
</evidence>
<evidence type="ECO:0000256" key="2">
    <source>
        <dbReference type="ARBA" id="ARBA00012438"/>
    </source>
</evidence>
<evidence type="ECO:0000256" key="6">
    <source>
        <dbReference type="PROSITE-ProRule" id="PRU00169"/>
    </source>
</evidence>
<dbReference type="Pfam" id="PF00512">
    <property type="entry name" value="HisKA"/>
    <property type="match status" value="1"/>
</dbReference>
<dbReference type="Gene3D" id="3.40.50.2300">
    <property type="match status" value="1"/>
</dbReference>
<dbReference type="InterPro" id="IPR005467">
    <property type="entry name" value="His_kinase_dom"/>
</dbReference>
<dbReference type="SMART" id="SM00388">
    <property type="entry name" value="HisKA"/>
    <property type="match status" value="1"/>
</dbReference>
<dbReference type="Pfam" id="PF00072">
    <property type="entry name" value="Response_reg"/>
    <property type="match status" value="1"/>
</dbReference>
<dbReference type="SMART" id="SM00387">
    <property type="entry name" value="HATPase_c"/>
    <property type="match status" value="1"/>
</dbReference>
<dbReference type="InterPro" id="IPR004358">
    <property type="entry name" value="Sig_transdc_His_kin-like_C"/>
</dbReference>
<dbReference type="InterPro" id="IPR003594">
    <property type="entry name" value="HATPase_dom"/>
</dbReference>
<evidence type="ECO:0000259" key="9">
    <source>
        <dbReference type="PROSITE" id="PS50110"/>
    </source>
</evidence>
<dbReference type="SUPFAM" id="SSF52172">
    <property type="entry name" value="CheY-like"/>
    <property type="match status" value="1"/>
</dbReference>
<dbReference type="InterPro" id="IPR036097">
    <property type="entry name" value="HisK_dim/P_sf"/>
</dbReference>
<feature type="modified residue" description="4-aspartylphosphate" evidence="6">
    <location>
        <position position="636"/>
    </location>
</feature>
<feature type="coiled-coil region" evidence="7">
    <location>
        <begin position="17"/>
        <end position="44"/>
    </location>
</feature>
<reference evidence="11 12" key="1">
    <citation type="submission" date="2020-03" db="EMBL/GenBank/DDBJ databases">
        <title>Genome mining reveals the biosynthetic pathways of PHA and ectoines of the halophilic strain Salinivibrio costicola M318 isolated from fermented shrimp paste.</title>
        <authorList>
            <person name="Doan T.V."/>
            <person name="Tran L.T."/>
            <person name="Trieu T.A."/>
            <person name="Nguyen Q.V."/>
            <person name="Quach T.N."/>
            <person name="Phi T.Q."/>
            <person name="Kumar S."/>
        </authorList>
    </citation>
    <scope>NUCLEOTIDE SEQUENCE [LARGE SCALE GENOMIC DNA]</scope>
    <source>
        <strain evidence="11 12">M318</strain>
    </source>
</reference>
<dbReference type="Proteomes" id="UP000501408">
    <property type="component" value="Chromosome 1"/>
</dbReference>
<feature type="domain" description="Response regulatory" evidence="9">
    <location>
        <begin position="585"/>
        <end position="701"/>
    </location>
</feature>
<evidence type="ECO:0000313" key="11">
    <source>
        <dbReference type="EMBL" id="QIR06130.1"/>
    </source>
</evidence>
<dbReference type="EMBL" id="CP050266">
    <property type="protein sequence ID" value="QIR06130.1"/>
    <property type="molecule type" value="Genomic_DNA"/>
</dbReference>
<keyword evidence="5" id="KW-0418">Kinase</keyword>
<dbReference type="Gene3D" id="3.30.450.20">
    <property type="entry name" value="PAS domain"/>
    <property type="match status" value="1"/>
</dbReference>
<dbReference type="SUPFAM" id="SSF55785">
    <property type="entry name" value="PYP-like sensor domain (PAS domain)"/>
    <property type="match status" value="1"/>
</dbReference>
<dbReference type="RefSeq" id="WP_167314390.1">
    <property type="nucleotide sequence ID" value="NZ_CP050266.1"/>
</dbReference>
<name>A0ABX6K3K2_SALCS</name>
<dbReference type="InterPro" id="IPR035965">
    <property type="entry name" value="PAS-like_dom_sf"/>
</dbReference>
<feature type="domain" description="PAC" evidence="10">
    <location>
        <begin position="270"/>
        <end position="326"/>
    </location>
</feature>
<dbReference type="InterPro" id="IPR036890">
    <property type="entry name" value="HATPase_C_sf"/>
</dbReference>
<keyword evidence="3 6" id="KW-0597">Phosphoprotein</keyword>
<gene>
    <name evidence="11" type="ORF">HBA18_06940</name>
</gene>
<dbReference type="InterPro" id="IPR003661">
    <property type="entry name" value="HisK_dim/P_dom"/>
</dbReference>
<dbReference type="InterPro" id="IPR001789">
    <property type="entry name" value="Sig_transdc_resp-reg_receiver"/>
</dbReference>
<dbReference type="PRINTS" id="PR00344">
    <property type="entry name" value="BCTRLSENSOR"/>
</dbReference>
<dbReference type="PROSITE" id="PS50113">
    <property type="entry name" value="PAC"/>
    <property type="match status" value="1"/>
</dbReference>
<dbReference type="InterPro" id="IPR000700">
    <property type="entry name" value="PAS-assoc_C"/>
</dbReference>
<dbReference type="EC" id="2.7.13.3" evidence="2"/>
<accession>A0ABX6K3K2</accession>
<dbReference type="CDD" id="cd17546">
    <property type="entry name" value="REC_hyHK_CKI1_RcsC-like"/>
    <property type="match status" value="1"/>
</dbReference>
<keyword evidence="4" id="KW-0808">Transferase</keyword>
<dbReference type="PANTHER" id="PTHR43047">
    <property type="entry name" value="TWO-COMPONENT HISTIDINE PROTEIN KINASE"/>
    <property type="match status" value="1"/>
</dbReference>
<dbReference type="CDD" id="cd00082">
    <property type="entry name" value="HisKA"/>
    <property type="match status" value="1"/>
</dbReference>
<dbReference type="Pfam" id="PF02518">
    <property type="entry name" value="HATPase_c"/>
    <property type="match status" value="1"/>
</dbReference>
<dbReference type="InterPro" id="IPR011006">
    <property type="entry name" value="CheY-like_superfamily"/>
</dbReference>
<evidence type="ECO:0000256" key="3">
    <source>
        <dbReference type="ARBA" id="ARBA00022553"/>
    </source>
</evidence>
<evidence type="ECO:0000256" key="1">
    <source>
        <dbReference type="ARBA" id="ARBA00000085"/>
    </source>
</evidence>
<feature type="domain" description="Histidine kinase" evidence="8">
    <location>
        <begin position="344"/>
        <end position="560"/>
    </location>
</feature>
<dbReference type="Gene3D" id="3.30.565.10">
    <property type="entry name" value="Histidine kinase-like ATPase, C-terminal domain"/>
    <property type="match status" value="1"/>
</dbReference>
<evidence type="ECO:0000256" key="7">
    <source>
        <dbReference type="SAM" id="Coils"/>
    </source>
</evidence>
<dbReference type="SMART" id="SM00448">
    <property type="entry name" value="REC"/>
    <property type="match status" value="1"/>
</dbReference>
<dbReference type="SUPFAM" id="SSF47384">
    <property type="entry name" value="Homodimeric domain of signal transducing histidine kinase"/>
    <property type="match status" value="1"/>
</dbReference>
<evidence type="ECO:0000313" key="12">
    <source>
        <dbReference type="Proteomes" id="UP000501408"/>
    </source>
</evidence>
<evidence type="ECO:0000259" key="10">
    <source>
        <dbReference type="PROSITE" id="PS50113"/>
    </source>
</evidence>
<dbReference type="CDD" id="cd16922">
    <property type="entry name" value="HATPase_EvgS-ArcB-TorS-like"/>
    <property type="match status" value="1"/>
</dbReference>
<keyword evidence="12" id="KW-1185">Reference proteome</keyword>
<proteinExistence type="predicted"/>
<dbReference type="PROSITE" id="PS50110">
    <property type="entry name" value="RESPONSE_REGULATORY"/>
    <property type="match status" value="1"/>
</dbReference>
<evidence type="ECO:0000256" key="4">
    <source>
        <dbReference type="ARBA" id="ARBA00022679"/>
    </source>
</evidence>
<sequence length="707" mass="79352">MASQRLTASARSDSESLQETLFELSRVEAREKRLREENDAILSAISAMTEATTKTDIFASLLGVIRRYVSFDSALALSRNRETEDAFRCLVATDSSLETVTWQTGEVFRRCVRGETVAIYKPGLVKELHCLTHQYAGYINGTALISGLTVNDSEVMLVLLSHRRDSFNDEAQQVLDRFRPLIQRTIMDIDYRHRLHTLVGIRTQELNASRQRFQDFAQTASDWFWELDNSFHLTYLSSPSTDADIDPEALLNKIKSDTALKARLERLIRHEKAFSDIEWHMRAGTNDYWVSLSGRPFYNKRGELVGYRGTAKDITTTKRRVEELQQARQQAELANNAKSQFLAVMSHEIRTPLNAVLGLIDALQHSSLNADQMAWVGQMDKSAQLLLTLISDVLDLSKIESNRFSLSPSVMRPSDSVTNVYQQLVDRADKKHIYLSMSVSSVVPETIFMDENRFTQILLNLIGNALKFTDRGGVTVSLDAEQHTLVLWVKDTGIGIEENQLARIFDPFTQADGSITRRFGGTGLGLSICKKLVEMMGGTISVQSEPNQGTDFCVRLPIIAPPDGALPPERPKTDENHDDVVPPMTILVAEDSRANQMVVRLMLEKQGHRVILASNGEEAVHHIQQHLDDFDLVLMDMSMPVMDGIAATKALRMAGFDKPIIALTANAMDEDRRRCIQAGMNDFVTKPVRAESLHAVLSDYQPGLHTE</sequence>
<dbReference type="Gene3D" id="1.10.287.130">
    <property type="match status" value="1"/>
</dbReference>
<keyword evidence="7" id="KW-0175">Coiled coil</keyword>
<evidence type="ECO:0000259" key="8">
    <source>
        <dbReference type="PROSITE" id="PS50109"/>
    </source>
</evidence>
<dbReference type="SUPFAM" id="SSF55874">
    <property type="entry name" value="ATPase domain of HSP90 chaperone/DNA topoisomerase II/histidine kinase"/>
    <property type="match status" value="1"/>
</dbReference>
<dbReference type="PROSITE" id="PS50109">
    <property type="entry name" value="HIS_KIN"/>
    <property type="match status" value="1"/>
</dbReference>
<comment type="catalytic activity">
    <reaction evidence="1">
        <text>ATP + protein L-histidine = ADP + protein N-phospho-L-histidine.</text>
        <dbReference type="EC" id="2.7.13.3"/>
    </reaction>
</comment>
<organism evidence="11 12">
    <name type="scientific">Salinivibrio costicola</name>
    <name type="common">Vibrio costicola</name>
    <dbReference type="NCBI Taxonomy" id="51367"/>
    <lineage>
        <taxon>Bacteria</taxon>
        <taxon>Pseudomonadati</taxon>
        <taxon>Pseudomonadota</taxon>
        <taxon>Gammaproteobacteria</taxon>
        <taxon>Vibrionales</taxon>
        <taxon>Vibrionaceae</taxon>
        <taxon>Salinivibrio</taxon>
    </lineage>
</organism>